<protein>
    <submittedName>
        <fullName evidence="2">Uncharacterized protein</fullName>
    </submittedName>
</protein>
<comment type="caution">
    <text evidence="2">The sequence shown here is derived from an EMBL/GenBank/DDBJ whole genome shotgun (WGS) entry which is preliminary data.</text>
</comment>
<organism evidence="2 3">
    <name type="scientific">Mesorhizobium denitrificans</name>
    <dbReference type="NCBI Taxonomy" id="2294114"/>
    <lineage>
        <taxon>Bacteria</taxon>
        <taxon>Pseudomonadati</taxon>
        <taxon>Pseudomonadota</taxon>
        <taxon>Alphaproteobacteria</taxon>
        <taxon>Hyphomicrobiales</taxon>
        <taxon>Phyllobacteriaceae</taxon>
        <taxon>Mesorhizobium</taxon>
    </lineage>
</organism>
<reference evidence="3" key="1">
    <citation type="submission" date="2018-08" db="EMBL/GenBank/DDBJ databases">
        <authorList>
            <person name="Im W.T."/>
        </authorList>
    </citation>
    <scope>NUCLEOTIDE SEQUENCE [LARGE SCALE GENOMIC DNA]</scope>
    <source>
        <strain evidence="3">LA-28</strain>
    </source>
</reference>
<accession>A0A371XDI4</accession>
<proteinExistence type="predicted"/>
<dbReference type="EMBL" id="QURN01000008">
    <property type="protein sequence ID" value="RFC67285.1"/>
    <property type="molecule type" value="Genomic_DNA"/>
</dbReference>
<evidence type="ECO:0000256" key="1">
    <source>
        <dbReference type="SAM" id="SignalP"/>
    </source>
</evidence>
<keyword evidence="3" id="KW-1185">Reference proteome</keyword>
<feature type="signal peptide" evidence="1">
    <location>
        <begin position="1"/>
        <end position="25"/>
    </location>
</feature>
<feature type="chain" id="PRO_5016796136" evidence="1">
    <location>
        <begin position="26"/>
        <end position="257"/>
    </location>
</feature>
<evidence type="ECO:0000313" key="2">
    <source>
        <dbReference type="EMBL" id="RFC67285.1"/>
    </source>
</evidence>
<sequence length="257" mass="27537">MRAALAQRLLIALFGIAFQPSLARAEVPPDGVATLDKAAIEFVALLKEPQYKAEPPRISDEKIKTLFAALLDHEKIIGEAPYTPKDIQPLLTIFSGYFALSKAYIEHRDANGKAPEQGPEVAYQDELAQLAKGMLDTGGALSLALTAQADSKPAAEFSEQEKAQLAKFRLGISQIFSSAVTLVQNPQYSEANKTVIAAALAENGQAFSDIILVAERGNIANAATQALMYAPKGVEEDMNAFLNQLKSAECTGLCALK</sequence>
<name>A0A371XDI4_9HYPH</name>
<gene>
    <name evidence="2" type="ORF">DY251_12070</name>
</gene>
<keyword evidence="1" id="KW-0732">Signal</keyword>
<dbReference type="Proteomes" id="UP000262379">
    <property type="component" value="Unassembled WGS sequence"/>
</dbReference>
<dbReference type="AlphaFoldDB" id="A0A371XDI4"/>
<evidence type="ECO:0000313" key="3">
    <source>
        <dbReference type="Proteomes" id="UP000262379"/>
    </source>
</evidence>